<proteinExistence type="predicted"/>
<dbReference type="AlphaFoldDB" id="A0A0H5SK13"/>
<reference evidence="1 2" key="1">
    <citation type="submission" date="2015-06" db="EMBL/GenBank/DDBJ databases">
        <authorList>
            <person name="Wibberg Daniel"/>
        </authorList>
    </citation>
    <scope>NUCLEOTIDE SEQUENCE [LARGE SCALE GENOMIC DNA]</scope>
    <source>
        <strain evidence="1 2">T3/55T</strain>
    </source>
</reference>
<evidence type="ECO:0000313" key="2">
    <source>
        <dbReference type="Proteomes" id="UP000236497"/>
    </source>
</evidence>
<dbReference type="Proteomes" id="UP000236497">
    <property type="component" value="Unassembled WGS sequence"/>
</dbReference>
<name>A0A0H5SK13_HERHM</name>
<sequence length="234" mass="28740">MLAKREIQSDFDEMYKLLMEYDYKARISDELIKEYLKSIHKASYIFCIWKINFEKVSLDYTYIDEIVSTFIQIIYTTVYRDVKILYMLYRNIIDNFIKVCKDRLSITCKYTLEAFEIILDKDEIKDNRILDDSFRKILNLYKVSCGYVHSQDEKFLSFNEGIKNYNLNNKEDLKRSVKEFYNLIKNINYIFIFLYEEIYDKEFTPEEKQLIHFFCNREDLREIFYIKYGVRYNK</sequence>
<accession>A0A0H5SK13</accession>
<dbReference type="EMBL" id="CVTD020000029">
    <property type="protein sequence ID" value="CRZ35854.1"/>
    <property type="molecule type" value="Genomic_DNA"/>
</dbReference>
<organism evidence="1 2">
    <name type="scientific">Herbinix hemicellulosilytica</name>
    <dbReference type="NCBI Taxonomy" id="1564487"/>
    <lineage>
        <taxon>Bacteria</taxon>
        <taxon>Bacillati</taxon>
        <taxon>Bacillota</taxon>
        <taxon>Clostridia</taxon>
        <taxon>Lachnospirales</taxon>
        <taxon>Lachnospiraceae</taxon>
        <taxon>Herbinix</taxon>
    </lineage>
</organism>
<keyword evidence="2" id="KW-1185">Reference proteome</keyword>
<protein>
    <submittedName>
        <fullName evidence="1">Uncharacterized protein</fullName>
    </submittedName>
</protein>
<gene>
    <name evidence="1" type="ORF">HHT355_2673</name>
</gene>
<dbReference type="RefSeq" id="WP_103203910.1">
    <property type="nucleotide sequence ID" value="NZ_CVTD020000029.1"/>
</dbReference>
<evidence type="ECO:0000313" key="1">
    <source>
        <dbReference type="EMBL" id="CRZ35854.1"/>
    </source>
</evidence>